<dbReference type="GO" id="GO:0006281">
    <property type="term" value="P:DNA repair"/>
    <property type="evidence" value="ECO:0007669"/>
    <property type="project" value="TreeGrafter"/>
</dbReference>
<dbReference type="OrthoDB" id="448448at2759"/>
<dbReference type="Proteomes" id="UP000594638">
    <property type="component" value="Unassembled WGS sequence"/>
</dbReference>
<dbReference type="InterPro" id="IPR050628">
    <property type="entry name" value="SNF2_RAD54_helicase_TF"/>
</dbReference>
<keyword evidence="3" id="KW-0067">ATP-binding</keyword>
<gene>
    <name evidence="4" type="ORF">OLEA9_A119387</name>
</gene>
<evidence type="ECO:0000256" key="2">
    <source>
        <dbReference type="ARBA" id="ARBA00022801"/>
    </source>
</evidence>
<proteinExistence type="predicted"/>
<keyword evidence="1" id="KW-0547">Nucleotide-binding</keyword>
<accession>A0A8S0SSI4</accession>
<keyword evidence="2" id="KW-0378">Hydrolase</keyword>
<sequence>MMAFADLVRSDIGQMQILDVVALIFHLPNQVTCIWQQSKLPYCLPPQLISNRGSIDQSFHVDDDSDLCVLEEMSAPSCVNPTSESAKLVFASHLSTSRDPLSHTVMGHSSLRQNDERFIYRVALWDLSQPKSEATPPDGLLAVPLLRHRQIALSWMGLGKTISKIALILKERSPTSKASKVNKEQCKTETLNLDEEDGVSEIHQPKQEAKVDGYATNGGKTYMQAKGRPPARTLIVCVRQVLFGGGMMSCAIK</sequence>
<dbReference type="GO" id="GO:0005524">
    <property type="term" value="F:ATP binding"/>
    <property type="evidence" value="ECO:0007669"/>
    <property type="project" value="UniProtKB-KW"/>
</dbReference>
<name>A0A8S0SSI4_OLEEU</name>
<keyword evidence="5" id="KW-1185">Reference proteome</keyword>
<dbReference type="Gramene" id="OE9A119387T1">
    <property type="protein sequence ID" value="OE9A119387C1"/>
    <property type="gene ID" value="OE9A119387"/>
</dbReference>
<dbReference type="PANTHER" id="PTHR45626">
    <property type="entry name" value="TRANSCRIPTION TERMINATION FACTOR 2-RELATED"/>
    <property type="match status" value="1"/>
</dbReference>
<dbReference type="AlphaFoldDB" id="A0A8S0SSI4"/>
<dbReference type="GO" id="GO:0016787">
    <property type="term" value="F:hydrolase activity"/>
    <property type="evidence" value="ECO:0007669"/>
    <property type="project" value="UniProtKB-KW"/>
</dbReference>
<evidence type="ECO:0000313" key="5">
    <source>
        <dbReference type="Proteomes" id="UP000594638"/>
    </source>
</evidence>
<organism evidence="4 5">
    <name type="scientific">Olea europaea subsp. europaea</name>
    <dbReference type="NCBI Taxonomy" id="158383"/>
    <lineage>
        <taxon>Eukaryota</taxon>
        <taxon>Viridiplantae</taxon>
        <taxon>Streptophyta</taxon>
        <taxon>Embryophyta</taxon>
        <taxon>Tracheophyta</taxon>
        <taxon>Spermatophyta</taxon>
        <taxon>Magnoliopsida</taxon>
        <taxon>eudicotyledons</taxon>
        <taxon>Gunneridae</taxon>
        <taxon>Pentapetalae</taxon>
        <taxon>asterids</taxon>
        <taxon>lamiids</taxon>
        <taxon>Lamiales</taxon>
        <taxon>Oleaceae</taxon>
        <taxon>Oleeae</taxon>
        <taxon>Olea</taxon>
    </lineage>
</organism>
<reference evidence="4 5" key="1">
    <citation type="submission" date="2019-12" db="EMBL/GenBank/DDBJ databases">
        <authorList>
            <person name="Alioto T."/>
            <person name="Alioto T."/>
            <person name="Gomez Garrido J."/>
        </authorList>
    </citation>
    <scope>NUCLEOTIDE SEQUENCE [LARGE SCALE GENOMIC DNA]</scope>
</reference>
<dbReference type="PANTHER" id="PTHR45626:SF16">
    <property type="entry name" value="ATP-DEPENDENT HELICASE ULS1"/>
    <property type="match status" value="1"/>
</dbReference>
<dbReference type="EMBL" id="CACTIH010005509">
    <property type="protein sequence ID" value="CAA2995818.1"/>
    <property type="molecule type" value="Genomic_DNA"/>
</dbReference>
<protein>
    <submittedName>
        <fullName evidence="4">DNA-3-methyladenine glycosylase</fullName>
    </submittedName>
</protein>
<evidence type="ECO:0000256" key="1">
    <source>
        <dbReference type="ARBA" id="ARBA00022741"/>
    </source>
</evidence>
<evidence type="ECO:0000313" key="4">
    <source>
        <dbReference type="EMBL" id="CAA2995818.1"/>
    </source>
</evidence>
<dbReference type="GO" id="GO:0005634">
    <property type="term" value="C:nucleus"/>
    <property type="evidence" value="ECO:0007669"/>
    <property type="project" value="TreeGrafter"/>
</dbReference>
<dbReference type="GO" id="GO:0008094">
    <property type="term" value="F:ATP-dependent activity, acting on DNA"/>
    <property type="evidence" value="ECO:0007669"/>
    <property type="project" value="TreeGrafter"/>
</dbReference>
<comment type="caution">
    <text evidence="4">The sequence shown here is derived from an EMBL/GenBank/DDBJ whole genome shotgun (WGS) entry which is preliminary data.</text>
</comment>
<evidence type="ECO:0000256" key="3">
    <source>
        <dbReference type="ARBA" id="ARBA00022840"/>
    </source>
</evidence>